<evidence type="ECO:0000256" key="1">
    <source>
        <dbReference type="SAM" id="SignalP"/>
    </source>
</evidence>
<keyword evidence="1" id="KW-0732">Signal</keyword>
<feature type="signal peptide" evidence="1">
    <location>
        <begin position="1"/>
        <end position="26"/>
    </location>
</feature>
<feature type="chain" id="PRO_5012300134" description="DUF4197 domain-containing protein" evidence="1">
    <location>
        <begin position="27"/>
        <end position="232"/>
    </location>
</feature>
<evidence type="ECO:0008006" key="4">
    <source>
        <dbReference type="Google" id="ProtNLM"/>
    </source>
</evidence>
<name>A0A1R1I2S4_9RHOO</name>
<sequence>MNSFLARCFSPVFALFIGLTAITAQAAPLDGISNADAGAGVREALAKGAEFAVSSLGQSNGFLGNSKVKIPLPGYLQKAESGLRMFGMGKQADQLVETMNHAAENAVAEAMPILSDAIRRMTLQDAKAILTGGDDSVTQYFQQSSTEKLTAKFLPIVKTATSKLQLAEQYNKFAGKAASVGLIDKKDADIDSYVTQKAMDGLFLMIAEEEKRLRSNPVAAGSALLKKIFGAL</sequence>
<gene>
    <name evidence="2" type="ORF">BJN45_12555</name>
</gene>
<keyword evidence="3" id="KW-1185">Reference proteome</keyword>
<dbReference type="STRING" id="418702.BJN45_12555"/>
<dbReference type="EMBL" id="MTHD01000004">
    <property type="protein sequence ID" value="OMG53061.1"/>
    <property type="molecule type" value="Genomic_DNA"/>
</dbReference>
<protein>
    <recommendedName>
        <fullName evidence="4">DUF4197 domain-containing protein</fullName>
    </recommendedName>
</protein>
<evidence type="ECO:0000313" key="2">
    <source>
        <dbReference type="EMBL" id="OMG53061.1"/>
    </source>
</evidence>
<proteinExistence type="predicted"/>
<accession>A0A1R1I2S4</accession>
<reference evidence="2 3" key="1">
    <citation type="submission" date="2016-10" db="EMBL/GenBank/DDBJ databases">
        <title>Alkaliphiles isolated from bioreactors.</title>
        <authorList>
            <person name="Salah Z."/>
            <person name="Rout S.P."/>
            <person name="Humphreys P.N."/>
        </authorList>
    </citation>
    <scope>NUCLEOTIDE SEQUENCE [LARGE SCALE GENOMIC DNA]</scope>
    <source>
        <strain evidence="2 3">ZS02</strain>
    </source>
</reference>
<dbReference type="Pfam" id="PF13852">
    <property type="entry name" value="DUF4197"/>
    <property type="match status" value="1"/>
</dbReference>
<comment type="caution">
    <text evidence="2">The sequence shown here is derived from an EMBL/GenBank/DDBJ whole genome shotgun (WGS) entry which is preliminary data.</text>
</comment>
<dbReference type="OrthoDB" id="5292580at2"/>
<organism evidence="2 3">
    <name type="scientific">Azonexus hydrophilus</name>
    <dbReference type="NCBI Taxonomy" id="418702"/>
    <lineage>
        <taxon>Bacteria</taxon>
        <taxon>Pseudomonadati</taxon>
        <taxon>Pseudomonadota</taxon>
        <taxon>Betaproteobacteria</taxon>
        <taxon>Rhodocyclales</taxon>
        <taxon>Azonexaceae</taxon>
        <taxon>Azonexus</taxon>
    </lineage>
</organism>
<evidence type="ECO:0000313" key="3">
    <source>
        <dbReference type="Proteomes" id="UP000187526"/>
    </source>
</evidence>
<dbReference type="AlphaFoldDB" id="A0A1R1I2S4"/>
<dbReference type="InterPro" id="IPR025245">
    <property type="entry name" value="DUF4197"/>
</dbReference>
<dbReference type="Proteomes" id="UP000187526">
    <property type="component" value="Unassembled WGS sequence"/>
</dbReference>
<dbReference type="RefSeq" id="WP_076095735.1">
    <property type="nucleotide sequence ID" value="NZ_MTHD01000004.1"/>
</dbReference>